<dbReference type="Proteomes" id="UP001178461">
    <property type="component" value="Chromosome Z"/>
</dbReference>
<protein>
    <submittedName>
        <fullName evidence="1">Uncharacterized protein</fullName>
    </submittedName>
</protein>
<dbReference type="EMBL" id="OX395140">
    <property type="protein sequence ID" value="CAI5793776.1"/>
    <property type="molecule type" value="Genomic_DNA"/>
</dbReference>
<dbReference type="AlphaFoldDB" id="A0AA35LCE7"/>
<gene>
    <name evidence="1" type="ORF">PODLI_1B041368</name>
</gene>
<reference evidence="1" key="1">
    <citation type="submission" date="2022-12" db="EMBL/GenBank/DDBJ databases">
        <authorList>
            <person name="Alioto T."/>
            <person name="Alioto T."/>
            <person name="Gomez Garrido J."/>
        </authorList>
    </citation>
    <scope>NUCLEOTIDE SEQUENCE</scope>
</reference>
<keyword evidence="2" id="KW-1185">Reference proteome</keyword>
<accession>A0AA35LCE7</accession>
<proteinExistence type="predicted"/>
<evidence type="ECO:0000313" key="1">
    <source>
        <dbReference type="EMBL" id="CAI5793776.1"/>
    </source>
</evidence>
<organism evidence="1 2">
    <name type="scientific">Podarcis lilfordi</name>
    <name type="common">Lilford's wall lizard</name>
    <dbReference type="NCBI Taxonomy" id="74358"/>
    <lineage>
        <taxon>Eukaryota</taxon>
        <taxon>Metazoa</taxon>
        <taxon>Chordata</taxon>
        <taxon>Craniata</taxon>
        <taxon>Vertebrata</taxon>
        <taxon>Euteleostomi</taxon>
        <taxon>Lepidosauria</taxon>
        <taxon>Squamata</taxon>
        <taxon>Bifurcata</taxon>
        <taxon>Unidentata</taxon>
        <taxon>Episquamata</taxon>
        <taxon>Laterata</taxon>
        <taxon>Lacertibaenia</taxon>
        <taxon>Lacertidae</taxon>
        <taxon>Podarcis</taxon>
    </lineage>
</organism>
<name>A0AA35LCE7_9SAUR</name>
<evidence type="ECO:0000313" key="2">
    <source>
        <dbReference type="Proteomes" id="UP001178461"/>
    </source>
</evidence>
<sequence length="82" mass="9050">MHKDPENRRRQQQCACAGVCIPSWRSRLTESVAAAAATPRSAEPEEAAEASPVPAARLPASGSCLRRWFFLKELSTNDHFLL</sequence>